<dbReference type="GO" id="GO:0016887">
    <property type="term" value="F:ATP hydrolysis activity"/>
    <property type="evidence" value="ECO:0007669"/>
    <property type="project" value="InterPro"/>
</dbReference>
<dbReference type="PANTHER" id="PTHR37291">
    <property type="entry name" value="5-METHYLCYTOSINE-SPECIFIC RESTRICTION ENZYME B"/>
    <property type="match status" value="1"/>
</dbReference>
<dbReference type="Gene3D" id="3.40.50.300">
    <property type="entry name" value="P-loop containing nucleotide triphosphate hydrolases"/>
    <property type="match status" value="1"/>
</dbReference>
<dbReference type="EMBL" id="PZCM01000006">
    <property type="protein sequence ID" value="PTG27280.1"/>
    <property type="molecule type" value="Genomic_DNA"/>
</dbReference>
<proteinExistence type="predicted"/>
<reference evidence="4 5" key="1">
    <citation type="journal article" date="2016" name="Front. Microbiol.">
        <title>Comprehensive Phylogenetic Analysis of Bovine Non-aureus Staphylococci Species Based on Whole-Genome Sequencing.</title>
        <authorList>
            <person name="Naushad S."/>
            <person name="Barkema H.W."/>
            <person name="Luby C."/>
            <person name="Condas L.A."/>
            <person name="Nobrega D.B."/>
            <person name="Carson D.A."/>
            <person name="De Buck J."/>
        </authorList>
    </citation>
    <scope>NUCLEOTIDE SEQUENCE [LARGE SCALE GENOMIC DNA]</scope>
    <source>
        <strain evidence="2 5">SNUC 105</strain>
        <strain evidence="3 4">SNUC 1363</strain>
    </source>
</reference>
<dbReference type="InterPro" id="IPR011704">
    <property type="entry name" value="ATPase_dyneun-rel_AAA"/>
</dbReference>
<gene>
    <name evidence="2" type="ORF">BU638_06370</name>
    <name evidence="3" type="ORF">BU676_09860</name>
</gene>
<reference evidence="2" key="2">
    <citation type="submission" date="2018-03" db="EMBL/GenBank/DDBJ databases">
        <authorList>
            <person name="Naushad S."/>
        </authorList>
    </citation>
    <scope>NUCLEOTIDE SEQUENCE</scope>
    <source>
        <strain evidence="2">SNUC 105</strain>
        <strain evidence="3">SNUC 1363</strain>
    </source>
</reference>
<evidence type="ECO:0000313" key="3">
    <source>
        <dbReference type="EMBL" id="PTG68610.1"/>
    </source>
</evidence>
<organism evidence="2 5">
    <name type="scientific">Staphylococcus chromogenes</name>
    <name type="common">Staphylococcus hyicus subsp. chromogenes</name>
    <dbReference type="NCBI Taxonomy" id="46126"/>
    <lineage>
        <taxon>Bacteria</taxon>
        <taxon>Bacillati</taxon>
        <taxon>Bacillota</taxon>
        <taxon>Bacilli</taxon>
        <taxon>Bacillales</taxon>
        <taxon>Staphylococcaceae</taxon>
        <taxon>Staphylococcus</taxon>
    </lineage>
</organism>
<dbReference type="RefSeq" id="WP_037576758.1">
    <property type="nucleotide sequence ID" value="NZ_JAHCOG010000009.1"/>
</dbReference>
<evidence type="ECO:0000259" key="1">
    <source>
        <dbReference type="SMART" id="SM00382"/>
    </source>
</evidence>
<feature type="domain" description="AAA+ ATPase" evidence="1">
    <location>
        <begin position="298"/>
        <end position="456"/>
    </location>
</feature>
<evidence type="ECO:0000313" key="2">
    <source>
        <dbReference type="EMBL" id="PTG27280.1"/>
    </source>
</evidence>
<dbReference type="Pfam" id="PF07728">
    <property type="entry name" value="AAA_5"/>
    <property type="match status" value="1"/>
</dbReference>
<evidence type="ECO:0000313" key="5">
    <source>
        <dbReference type="Proteomes" id="UP000242144"/>
    </source>
</evidence>
<comment type="caution">
    <text evidence="2">The sequence shown here is derived from an EMBL/GenBank/DDBJ whole genome shotgun (WGS) entry which is preliminary data.</text>
</comment>
<evidence type="ECO:0000313" key="4">
    <source>
        <dbReference type="Proteomes" id="UP000242008"/>
    </source>
</evidence>
<accession>A0AAX0ZEW3</accession>
<dbReference type="Proteomes" id="UP000242144">
    <property type="component" value="Unassembled WGS sequence"/>
</dbReference>
<dbReference type="GO" id="GO:0005524">
    <property type="term" value="F:ATP binding"/>
    <property type="evidence" value="ECO:0007669"/>
    <property type="project" value="InterPro"/>
</dbReference>
<dbReference type="SUPFAM" id="SSF52540">
    <property type="entry name" value="P-loop containing nucleoside triphosphate hydrolases"/>
    <property type="match status" value="1"/>
</dbReference>
<dbReference type="EMBL" id="PZAO01000027">
    <property type="protein sequence ID" value="PTG68610.1"/>
    <property type="molecule type" value="Genomic_DNA"/>
</dbReference>
<dbReference type="PANTHER" id="PTHR37291:SF1">
    <property type="entry name" value="TYPE IV METHYL-DIRECTED RESTRICTION ENZYME ECOKMCRB SUBUNIT"/>
    <property type="match status" value="1"/>
</dbReference>
<protein>
    <submittedName>
        <fullName evidence="2">AAA family ATPase</fullName>
    </submittedName>
</protein>
<sequence>MGEMLNKSWVPFYETFAKELLKFKDNRDGLIDLVKKVYQEINLKMPTLDKNNNVTDIDPFTIYGLFNKSSQKEENRIKIIKAFAKILNIDVTMPQSFDSVPRLNNVNALFYNFEGDRGENDIDELWSFFETVLQFIENKNDYTRENFKKYFDMVMKKKGIHNSKLTSALYWISPKNFVSIDNLNVNFILESEYIPDEIKGIFKKRSVKISGESYLYVVNQLQKYLQHTSDMHDFIDFSYKAWEYSKHKVESNVTEERGETIYSVDSKTTCQSYTKEDFLKEVFINETDYQRLVQLITIKKNVILQGPPGVGKTYAAKRLAFSMMGELDENRVKMIQFHQSYSYEDFIMGYRPTANGFELREGSFYKFCKQAEADSEHDYFFIIDEINRGNLSKIFGELFMLIENDKRGTQLELLYSDKLFSVPKNVYIIGMMNTADRSLAILDYALRRRFAFFEMTPSFEMEGFKRYQSEFSSSKFDALIECIRMLNKEITNDESLGAGFNIGHSYFCNLSHVNETILSNIIEYEIIPLLNEYWFDEPENVHFWSQKLRDTLHD</sequence>
<keyword evidence="4" id="KW-1185">Reference proteome</keyword>
<dbReference type="AlphaFoldDB" id="A0AAX0ZEW3"/>
<name>A0AAX0ZEW3_STACR</name>
<dbReference type="InterPro" id="IPR003593">
    <property type="entry name" value="AAA+_ATPase"/>
</dbReference>
<dbReference type="Proteomes" id="UP000242008">
    <property type="component" value="Unassembled WGS sequence"/>
</dbReference>
<dbReference type="CDD" id="cd00009">
    <property type="entry name" value="AAA"/>
    <property type="match status" value="1"/>
</dbReference>
<dbReference type="InterPro" id="IPR027417">
    <property type="entry name" value="P-loop_NTPase"/>
</dbReference>
<dbReference type="InterPro" id="IPR052934">
    <property type="entry name" value="Methyl-DNA_Rec/Restrict_Enz"/>
</dbReference>
<dbReference type="SMART" id="SM00382">
    <property type="entry name" value="AAA"/>
    <property type="match status" value="1"/>
</dbReference>